<reference evidence="1 2" key="1">
    <citation type="submission" date="2016-12" db="EMBL/GenBank/DDBJ databases">
        <authorList>
            <person name="Song W.-J."/>
            <person name="Kurnit D.M."/>
        </authorList>
    </citation>
    <scope>NUCLEOTIDE SEQUENCE [LARGE SCALE GENOMIC DNA]</scope>
    <source>
        <strain evidence="1 2">CECT 9026</strain>
    </source>
</reference>
<sequence>MKTNEHEQQSEPLYISDEQIRDLLDISQPTLWRLTKNGGLPESISGMRGKRPYAKFKAWAIERGMMTATQFLRL</sequence>
<evidence type="ECO:0008006" key="3">
    <source>
        <dbReference type="Google" id="ProtNLM"/>
    </source>
</evidence>
<evidence type="ECO:0000313" key="2">
    <source>
        <dbReference type="Proteomes" id="UP000184774"/>
    </source>
</evidence>
<protein>
    <recommendedName>
        <fullName evidence="3">Helix-turn-helix domain protein</fullName>
    </recommendedName>
</protein>
<dbReference type="EMBL" id="FSSB01000025">
    <property type="protein sequence ID" value="SIO96114.1"/>
    <property type="molecule type" value="Genomic_DNA"/>
</dbReference>
<evidence type="ECO:0000313" key="1">
    <source>
        <dbReference type="EMBL" id="SIO96114.1"/>
    </source>
</evidence>
<dbReference type="AlphaFoldDB" id="A0A1N6M9K5"/>
<proteinExistence type="predicted"/>
<organism evidence="1 2">
    <name type="scientific">Vibrio spartinae</name>
    <dbReference type="NCBI Taxonomy" id="1918945"/>
    <lineage>
        <taxon>Bacteria</taxon>
        <taxon>Pseudomonadati</taxon>
        <taxon>Pseudomonadota</taxon>
        <taxon>Gammaproteobacteria</taxon>
        <taxon>Vibrionales</taxon>
        <taxon>Vibrionaceae</taxon>
        <taxon>Vibrio</taxon>
    </lineage>
</organism>
<dbReference type="Proteomes" id="UP000184774">
    <property type="component" value="Unassembled WGS sequence"/>
</dbReference>
<dbReference type="OrthoDB" id="6908481at2"/>
<accession>A0A1N6M9K5</accession>
<name>A0A1N6M9K5_9VIBR</name>
<dbReference type="RefSeq" id="WP_074374573.1">
    <property type="nucleotide sequence ID" value="NZ_AP024907.1"/>
</dbReference>
<gene>
    <name evidence="1" type="ORF">VSP9026_03874</name>
</gene>